<proteinExistence type="predicted"/>
<reference evidence="3" key="1">
    <citation type="submission" date="2021-02" db="EMBL/GenBank/DDBJ databases">
        <authorList>
            <person name="Nowell W R."/>
        </authorList>
    </citation>
    <scope>NUCLEOTIDE SEQUENCE</scope>
</reference>
<dbReference type="Proteomes" id="UP000663823">
    <property type="component" value="Unassembled WGS sequence"/>
</dbReference>
<evidence type="ECO:0000313" key="1">
    <source>
        <dbReference type="EMBL" id="CAF4018521.1"/>
    </source>
</evidence>
<dbReference type="EMBL" id="CAJOBD010007885">
    <property type="protein sequence ID" value="CAF4098007.1"/>
    <property type="molecule type" value="Genomic_DNA"/>
</dbReference>
<organism evidence="3 4">
    <name type="scientific">Rotaria sordida</name>
    <dbReference type="NCBI Taxonomy" id="392033"/>
    <lineage>
        <taxon>Eukaryota</taxon>
        <taxon>Metazoa</taxon>
        <taxon>Spiralia</taxon>
        <taxon>Gnathifera</taxon>
        <taxon>Rotifera</taxon>
        <taxon>Eurotatoria</taxon>
        <taxon>Bdelloidea</taxon>
        <taxon>Philodinida</taxon>
        <taxon>Philodinidae</taxon>
        <taxon>Rotaria</taxon>
    </lineage>
</organism>
<dbReference type="Proteomes" id="UP000663836">
    <property type="component" value="Unassembled WGS sequence"/>
</dbReference>
<protein>
    <submittedName>
        <fullName evidence="3">Uncharacterized protein</fullName>
    </submittedName>
</protein>
<evidence type="ECO:0000313" key="4">
    <source>
        <dbReference type="Proteomes" id="UP000663836"/>
    </source>
</evidence>
<gene>
    <name evidence="2" type="ORF">FNK824_LOCUS27217</name>
    <name evidence="3" type="ORF">JBS370_LOCUS31597</name>
    <name evidence="1" type="ORF">OTI717_LOCUS29961</name>
</gene>
<sequence length="263" mass="29508">MPLRVRNLLATIGNERILKIQLGRTPVQGLIVKVLNFLSDSKFSEKQLELGYDEIYHNYLLITIQNSTGPEVLRHILGNARHHVVASTVLKLEKTQRVVLGYPMIPDDLIDVYDIPLTPNKLLTLNQLISMASNVDKNFYKYDAANNNMCQTFVENIIEINHLMPNIHDQATLNALKPIDSKALIASLGSRSNLVKAATDLGRELDKLVFDHKIRWKKSPPKDFASLPKVSGADSESIYTMYNGILLLEQNARGLLNVASPIK</sequence>
<dbReference type="Proteomes" id="UP000663874">
    <property type="component" value="Unassembled WGS sequence"/>
</dbReference>
<accession>A0A819UR20</accession>
<evidence type="ECO:0000313" key="3">
    <source>
        <dbReference type="EMBL" id="CAF4098007.1"/>
    </source>
</evidence>
<dbReference type="AlphaFoldDB" id="A0A819UR20"/>
<comment type="caution">
    <text evidence="3">The sequence shown here is derived from an EMBL/GenBank/DDBJ whole genome shotgun (WGS) entry which is preliminary data.</text>
</comment>
<dbReference type="EMBL" id="CAJOBE010006992">
    <property type="protein sequence ID" value="CAF4023516.1"/>
    <property type="molecule type" value="Genomic_DNA"/>
</dbReference>
<dbReference type="EMBL" id="CAJOAX010007797">
    <property type="protein sequence ID" value="CAF4018521.1"/>
    <property type="molecule type" value="Genomic_DNA"/>
</dbReference>
<name>A0A819UR20_9BILA</name>
<evidence type="ECO:0000313" key="2">
    <source>
        <dbReference type="EMBL" id="CAF4023516.1"/>
    </source>
</evidence>